<evidence type="ECO:0000313" key="5">
    <source>
        <dbReference type="EMBL" id="TDT16434.1"/>
    </source>
</evidence>
<dbReference type="Gene3D" id="2.40.100.10">
    <property type="entry name" value="Cyclophilin-like"/>
    <property type="match status" value="1"/>
</dbReference>
<name>A0A4R7I059_9ACTN</name>
<keyword evidence="6" id="KW-1185">Reference proteome</keyword>
<evidence type="ECO:0000256" key="2">
    <source>
        <dbReference type="ARBA" id="ARBA00022801"/>
    </source>
</evidence>
<dbReference type="RefSeq" id="WP_133868815.1">
    <property type="nucleotide sequence ID" value="NZ_SOAU01000001.1"/>
</dbReference>
<dbReference type="AlphaFoldDB" id="A0A4R7I059"/>
<dbReference type="SUPFAM" id="SSF160467">
    <property type="entry name" value="PH0987 N-terminal domain-like"/>
    <property type="match status" value="1"/>
</dbReference>
<comment type="caution">
    <text evidence="5">The sequence shown here is derived from an EMBL/GenBank/DDBJ whole genome shotgun (WGS) entry which is preliminary data.</text>
</comment>
<dbReference type="OrthoDB" id="9778567at2"/>
<feature type="domain" description="Carboxyltransferase" evidence="4">
    <location>
        <begin position="1"/>
        <end position="189"/>
    </location>
</feature>
<dbReference type="EMBL" id="SOAU01000001">
    <property type="protein sequence ID" value="TDT16434.1"/>
    <property type="molecule type" value="Genomic_DNA"/>
</dbReference>
<dbReference type="SUPFAM" id="SSF50891">
    <property type="entry name" value="Cyclophilin-like"/>
    <property type="match status" value="1"/>
</dbReference>
<keyword evidence="2" id="KW-0378">Hydrolase</keyword>
<gene>
    <name evidence="5" type="ORF">BDK89_2024</name>
</gene>
<protein>
    <submittedName>
        <fullName evidence="5">KipI family sensor histidine kinase inhibitor</fullName>
    </submittedName>
</protein>
<evidence type="ECO:0000256" key="1">
    <source>
        <dbReference type="ARBA" id="ARBA00022741"/>
    </source>
</evidence>
<evidence type="ECO:0000313" key="6">
    <source>
        <dbReference type="Proteomes" id="UP000294558"/>
    </source>
</evidence>
<dbReference type="Pfam" id="PF02682">
    <property type="entry name" value="CT_C_D"/>
    <property type="match status" value="1"/>
</dbReference>
<organism evidence="5 6">
    <name type="scientific">Ilumatobacter fluminis</name>
    <dbReference type="NCBI Taxonomy" id="467091"/>
    <lineage>
        <taxon>Bacteria</taxon>
        <taxon>Bacillati</taxon>
        <taxon>Actinomycetota</taxon>
        <taxon>Acidimicrobiia</taxon>
        <taxon>Acidimicrobiales</taxon>
        <taxon>Ilumatobacteraceae</taxon>
        <taxon>Ilumatobacter</taxon>
    </lineage>
</organism>
<keyword evidence="3" id="KW-0067">ATP-binding</keyword>
<dbReference type="NCBIfam" id="TIGR00370">
    <property type="entry name" value="5-oxoprolinase subunit PxpB"/>
    <property type="match status" value="1"/>
</dbReference>
<dbReference type="InterPro" id="IPR029000">
    <property type="entry name" value="Cyclophilin-like_dom_sf"/>
</dbReference>
<dbReference type="PANTHER" id="PTHR34698:SF2">
    <property type="entry name" value="5-OXOPROLINASE SUBUNIT B"/>
    <property type="match status" value="1"/>
</dbReference>
<dbReference type="PANTHER" id="PTHR34698">
    <property type="entry name" value="5-OXOPROLINASE SUBUNIT B"/>
    <property type="match status" value="1"/>
</dbReference>
<dbReference type="InterPro" id="IPR003833">
    <property type="entry name" value="CT_C_D"/>
</dbReference>
<reference evidence="5 6" key="1">
    <citation type="submission" date="2019-03" db="EMBL/GenBank/DDBJ databases">
        <title>Sequencing the genomes of 1000 actinobacteria strains.</title>
        <authorList>
            <person name="Klenk H.-P."/>
        </authorList>
    </citation>
    <scope>NUCLEOTIDE SEQUENCE [LARGE SCALE GENOMIC DNA]</scope>
    <source>
        <strain evidence="5 6">DSM 18936</strain>
    </source>
</reference>
<sequence>MRVLPMGPSAVLVEDLDAPPAVVGEAVRRLGLAGVVDIVPAAETLLITVDRQEAVDTVVAALSAAEHREADQGDTRPVEIPVVYDGDDLAEVAERSGLSTADVIERHAGATFRVAFCGFSPGFAYLDGLPPELHLARRATPRTRVPAGSVAIAAGFSAVYPTASPGGWHLIGRTDVVLFDVHAEPPARLTPGTSVRFVPR</sequence>
<dbReference type="SMART" id="SM00796">
    <property type="entry name" value="AHS1"/>
    <property type="match status" value="1"/>
</dbReference>
<evidence type="ECO:0000256" key="3">
    <source>
        <dbReference type="ARBA" id="ARBA00022840"/>
    </source>
</evidence>
<dbReference type="GO" id="GO:0016787">
    <property type="term" value="F:hydrolase activity"/>
    <property type="evidence" value="ECO:0007669"/>
    <property type="project" value="UniProtKB-KW"/>
</dbReference>
<keyword evidence="1" id="KW-0547">Nucleotide-binding</keyword>
<dbReference type="Proteomes" id="UP000294558">
    <property type="component" value="Unassembled WGS sequence"/>
</dbReference>
<dbReference type="InterPro" id="IPR010016">
    <property type="entry name" value="PxpB"/>
</dbReference>
<accession>A0A4R7I059</accession>
<dbReference type="GO" id="GO:0005524">
    <property type="term" value="F:ATP binding"/>
    <property type="evidence" value="ECO:0007669"/>
    <property type="project" value="UniProtKB-KW"/>
</dbReference>
<proteinExistence type="predicted"/>
<dbReference type="Gene3D" id="3.30.1360.40">
    <property type="match status" value="1"/>
</dbReference>
<evidence type="ECO:0000259" key="4">
    <source>
        <dbReference type="SMART" id="SM00796"/>
    </source>
</evidence>